<keyword evidence="4" id="KW-0411">Iron-sulfur</keyword>
<evidence type="ECO:0000256" key="2">
    <source>
        <dbReference type="ARBA" id="ARBA00022723"/>
    </source>
</evidence>
<dbReference type="CDD" id="cd03467">
    <property type="entry name" value="Rieske"/>
    <property type="match status" value="1"/>
</dbReference>
<organism evidence="6 7">
    <name type="scientific">Achromobacter agilis</name>
    <dbReference type="NCBI Taxonomy" id="1353888"/>
    <lineage>
        <taxon>Bacteria</taxon>
        <taxon>Pseudomonadati</taxon>
        <taxon>Pseudomonadota</taxon>
        <taxon>Betaproteobacteria</taxon>
        <taxon>Burkholderiales</taxon>
        <taxon>Alcaligenaceae</taxon>
        <taxon>Achromobacter</taxon>
    </lineage>
</organism>
<reference evidence="6 7" key="1">
    <citation type="submission" date="2018-07" db="EMBL/GenBank/DDBJ databases">
        <authorList>
            <person name="Peeters C."/>
        </authorList>
    </citation>
    <scope>NUCLEOTIDE SEQUENCE [LARGE SCALE GENOMIC DNA]</scope>
    <source>
        <strain evidence="6 7">LMG 3411</strain>
    </source>
</reference>
<dbReference type="SUPFAM" id="SSF50022">
    <property type="entry name" value="ISP domain"/>
    <property type="match status" value="1"/>
</dbReference>
<dbReference type="GO" id="GO:0051537">
    <property type="term" value="F:2 iron, 2 sulfur cluster binding"/>
    <property type="evidence" value="ECO:0007669"/>
    <property type="project" value="UniProtKB-KW"/>
</dbReference>
<evidence type="ECO:0000259" key="5">
    <source>
        <dbReference type="PROSITE" id="PS51296"/>
    </source>
</evidence>
<evidence type="ECO:0000313" key="6">
    <source>
        <dbReference type="EMBL" id="SSW62911.1"/>
    </source>
</evidence>
<dbReference type="Pfam" id="PF00355">
    <property type="entry name" value="Rieske"/>
    <property type="match status" value="1"/>
</dbReference>
<protein>
    <recommendedName>
        <fullName evidence="5">Rieske domain-containing protein</fullName>
    </recommendedName>
</protein>
<feature type="domain" description="Rieske" evidence="5">
    <location>
        <begin position="12"/>
        <end position="113"/>
    </location>
</feature>
<dbReference type="OrthoDB" id="9794779at2"/>
<name>A0A446C552_9BURK</name>
<evidence type="ECO:0000256" key="4">
    <source>
        <dbReference type="ARBA" id="ARBA00023014"/>
    </source>
</evidence>
<gene>
    <name evidence="6" type="ORF">AGI3411_00760</name>
</gene>
<proteinExistence type="predicted"/>
<dbReference type="InterPro" id="IPR036922">
    <property type="entry name" value="Rieske_2Fe-2S_sf"/>
</dbReference>
<dbReference type="PROSITE" id="PS51296">
    <property type="entry name" value="RIESKE"/>
    <property type="match status" value="1"/>
</dbReference>
<dbReference type="InterPro" id="IPR017941">
    <property type="entry name" value="Rieske_2Fe-2S"/>
</dbReference>
<dbReference type="GO" id="GO:0046872">
    <property type="term" value="F:metal ion binding"/>
    <property type="evidence" value="ECO:0007669"/>
    <property type="project" value="UniProtKB-KW"/>
</dbReference>
<dbReference type="PANTHER" id="PTHR40261">
    <property type="match status" value="1"/>
</dbReference>
<dbReference type="Gene3D" id="2.102.10.10">
    <property type="entry name" value="Rieske [2Fe-2S] iron-sulphur domain"/>
    <property type="match status" value="1"/>
</dbReference>
<keyword evidence="1" id="KW-0001">2Fe-2S</keyword>
<dbReference type="AlphaFoldDB" id="A0A446C552"/>
<evidence type="ECO:0000313" key="7">
    <source>
        <dbReference type="Proteomes" id="UP000289184"/>
    </source>
</evidence>
<dbReference type="PANTHER" id="PTHR40261:SF1">
    <property type="entry name" value="RIESKE DOMAIN-CONTAINING PROTEIN"/>
    <property type="match status" value="1"/>
</dbReference>
<keyword evidence="3" id="KW-0408">Iron</keyword>
<sequence length="138" mass="14743">MTSCCPEPDPGAALCRVEDIPDGGSLTMSVAARPVILLRRGEAVWGYLNRCPHFSVKLDTAHGAVLTYEGQVLMCAHHSALFRFEDGRCIEGPCQGAALDPQPLRVAGGRVYAADSDPRGTWVLPRTPASCAMKNHGP</sequence>
<evidence type="ECO:0000256" key="3">
    <source>
        <dbReference type="ARBA" id="ARBA00023004"/>
    </source>
</evidence>
<dbReference type="RefSeq" id="WP_129526079.1">
    <property type="nucleotide sequence ID" value="NZ_UFQB01000002.1"/>
</dbReference>
<dbReference type="EMBL" id="UFQB01000002">
    <property type="protein sequence ID" value="SSW62911.1"/>
    <property type="molecule type" value="Genomic_DNA"/>
</dbReference>
<keyword evidence="7" id="KW-1185">Reference proteome</keyword>
<accession>A0A446C552</accession>
<dbReference type="Proteomes" id="UP000289184">
    <property type="component" value="Unassembled WGS sequence"/>
</dbReference>
<evidence type="ECO:0000256" key="1">
    <source>
        <dbReference type="ARBA" id="ARBA00022714"/>
    </source>
</evidence>
<keyword evidence="2" id="KW-0479">Metal-binding</keyword>